<dbReference type="EMBL" id="VUOC01000004">
    <property type="protein sequence ID" value="KAA2239857.1"/>
    <property type="molecule type" value="Genomic_DNA"/>
</dbReference>
<dbReference type="SUPFAM" id="SSF51556">
    <property type="entry name" value="Metallo-dependent hydrolases"/>
    <property type="match status" value="1"/>
</dbReference>
<evidence type="ECO:0008006" key="3">
    <source>
        <dbReference type="Google" id="ProtNLM"/>
    </source>
</evidence>
<gene>
    <name evidence="1" type="ORF">F0L74_27100</name>
</gene>
<accession>A0A5B2VNT1</accession>
<dbReference type="AlphaFoldDB" id="A0A5B2VNT1"/>
<protein>
    <recommendedName>
        <fullName evidence="3">Membrane dipeptidase (Peptidase family M19)</fullName>
    </recommendedName>
</protein>
<keyword evidence="2" id="KW-1185">Reference proteome</keyword>
<reference evidence="1 2" key="1">
    <citation type="submission" date="2019-09" db="EMBL/GenBank/DDBJ databases">
        <title>Chitinophaga ginsengihumi sp. nov., isolated from soil of ginseng rhizosphere.</title>
        <authorList>
            <person name="Lee J."/>
        </authorList>
    </citation>
    <scope>NUCLEOTIDE SEQUENCE [LARGE SCALE GENOMIC DNA]</scope>
    <source>
        <strain evidence="1 2">BN140078</strain>
    </source>
</reference>
<sequence>MKYFDFHTHIILKQLFDDHPNIDTRISPNDIAGVPKNCSDLPQIIRAQIHQSQLAEMEDEVIIGVALYAVESNLAREVIPLRQFLRKTAEHKLSLTLLNNIGNNTCKSFTDFILNRTLDSYLQAPLSFNVLSTQSFDAPIRKNMANIFFVVEGCHSFVDTVNEVILPDQRYNPEEIIRNLDLLLTKAPVLAVNLTHMQQSSLCNHAFGIQLTKNEPFYPLGDGLTDDGRQVARALFSRKVHVDLKHMSYQSRRELRNEIDAGNYPDAMPLLCTHAGFTGVPFEEWPAYIRLARPLEKVMYVETAKTMQTHNMPRRPGAPAFNMTTINLFDEEIAWIVQHGGMIGLSMDRRILGYVSRFDHEPTGIKDVGLMVDKEYISKAEWISLGISGENIGKKVNTNNCISFEEVIESTEQGNPQEFFYDHILFHIKHYFQVCVNAGIPVATAQLHITIGSDFDGLINPFVNVATVEDMKMLKKYIGNNLRFFLEDLEDSKLWANQLDLTQFVEDLFYNNGFNFVKKWFQSR</sequence>
<name>A0A5B2VNT1_9BACT</name>
<evidence type="ECO:0000313" key="2">
    <source>
        <dbReference type="Proteomes" id="UP000324611"/>
    </source>
</evidence>
<reference evidence="1 2" key="2">
    <citation type="submission" date="2019-09" db="EMBL/GenBank/DDBJ databases">
        <authorList>
            <person name="Jin C."/>
        </authorList>
    </citation>
    <scope>NUCLEOTIDE SEQUENCE [LARGE SCALE GENOMIC DNA]</scope>
    <source>
        <strain evidence="1 2">BN140078</strain>
    </source>
</reference>
<dbReference type="Gene3D" id="3.20.20.140">
    <property type="entry name" value="Metal-dependent hydrolases"/>
    <property type="match status" value="1"/>
</dbReference>
<dbReference type="InterPro" id="IPR032466">
    <property type="entry name" value="Metal_Hydrolase"/>
</dbReference>
<dbReference type="Proteomes" id="UP000324611">
    <property type="component" value="Unassembled WGS sequence"/>
</dbReference>
<dbReference type="RefSeq" id="WP_149841034.1">
    <property type="nucleotide sequence ID" value="NZ_VUOC01000004.1"/>
</dbReference>
<proteinExistence type="predicted"/>
<comment type="caution">
    <text evidence="1">The sequence shown here is derived from an EMBL/GenBank/DDBJ whole genome shotgun (WGS) entry which is preliminary data.</text>
</comment>
<evidence type="ECO:0000313" key="1">
    <source>
        <dbReference type="EMBL" id="KAA2239857.1"/>
    </source>
</evidence>
<organism evidence="1 2">
    <name type="scientific">Chitinophaga agrisoli</name>
    <dbReference type="NCBI Taxonomy" id="2607653"/>
    <lineage>
        <taxon>Bacteria</taxon>
        <taxon>Pseudomonadati</taxon>
        <taxon>Bacteroidota</taxon>
        <taxon>Chitinophagia</taxon>
        <taxon>Chitinophagales</taxon>
        <taxon>Chitinophagaceae</taxon>
        <taxon>Chitinophaga</taxon>
    </lineage>
</organism>